<evidence type="ECO:0000259" key="9">
    <source>
        <dbReference type="Pfam" id="PF00345"/>
    </source>
</evidence>
<dbReference type="InterPro" id="IPR016148">
    <property type="entry name" value="Pili_assmbl_chaperone_C"/>
</dbReference>
<proteinExistence type="inferred from homology"/>
<dbReference type="InterPro" id="IPR018046">
    <property type="entry name" value="Pili_assmbl_chaperone_CS"/>
</dbReference>
<dbReference type="InterPro" id="IPR008962">
    <property type="entry name" value="PapD-like_sf"/>
</dbReference>
<evidence type="ECO:0000256" key="6">
    <source>
        <dbReference type="ARBA" id="ARBA00023319"/>
    </source>
</evidence>
<dbReference type="InterPro" id="IPR001829">
    <property type="entry name" value="Pili_assmbl_chaperone_bac"/>
</dbReference>
<protein>
    <submittedName>
        <fullName evidence="11">Molecular chaperone</fullName>
    </submittedName>
</protein>
<keyword evidence="4" id="KW-0574">Periplasm</keyword>
<reference evidence="11" key="1">
    <citation type="submission" date="2018-07" db="EMBL/GenBank/DDBJ databases">
        <authorList>
            <consortium name="PulseNet: The National Subtyping Network for Foodborne Disease Surveillance"/>
            <person name="Tarr C.L."/>
            <person name="Trees E."/>
            <person name="Katz L.S."/>
            <person name="Carleton-Romer H.A."/>
            <person name="Stroika S."/>
            <person name="Kucerova Z."/>
            <person name="Roache K.F."/>
            <person name="Sabol A.L."/>
            <person name="Besser J."/>
            <person name="Gerner-Smidt P."/>
        </authorList>
    </citation>
    <scope>NUCLEOTIDE SEQUENCE</scope>
    <source>
        <strain evidence="11">PNUSAS011535</strain>
    </source>
</reference>
<feature type="signal peptide" evidence="8">
    <location>
        <begin position="1"/>
        <end position="23"/>
    </location>
</feature>
<feature type="chain" id="PRO_5026015180" evidence="8">
    <location>
        <begin position="24"/>
        <end position="252"/>
    </location>
</feature>
<comment type="caution">
    <text evidence="11">The sequence shown here is derived from an EMBL/GenBank/DDBJ whole genome shotgun (WGS) entry which is preliminary data.</text>
</comment>
<accession>A0A5U7HCF0</accession>
<evidence type="ECO:0000256" key="7">
    <source>
        <dbReference type="RuleBase" id="RU003918"/>
    </source>
</evidence>
<dbReference type="AlphaFoldDB" id="A0A5U7HCF0"/>
<dbReference type="PANTHER" id="PTHR30251:SF9">
    <property type="entry name" value="CHAPERONE PROTEIN CAF1M"/>
    <property type="match status" value="1"/>
</dbReference>
<evidence type="ECO:0000256" key="8">
    <source>
        <dbReference type="SAM" id="SignalP"/>
    </source>
</evidence>
<dbReference type="InterPro" id="IPR016147">
    <property type="entry name" value="Pili_assmbl_chaperone_N"/>
</dbReference>
<feature type="domain" description="Pili assembly chaperone N-terminal" evidence="9">
    <location>
        <begin position="35"/>
        <end position="164"/>
    </location>
</feature>
<dbReference type="PANTHER" id="PTHR30251">
    <property type="entry name" value="PILUS ASSEMBLY CHAPERONE"/>
    <property type="match status" value="1"/>
</dbReference>
<dbReference type="SUPFAM" id="SSF49354">
    <property type="entry name" value="PapD-like"/>
    <property type="match status" value="1"/>
</dbReference>
<dbReference type="Pfam" id="PF00345">
    <property type="entry name" value="PapD_N"/>
    <property type="match status" value="1"/>
</dbReference>
<dbReference type="EMBL" id="AAGSAC010000010">
    <property type="protein sequence ID" value="EBR3632819.1"/>
    <property type="molecule type" value="Genomic_DNA"/>
</dbReference>
<dbReference type="GO" id="GO:0030288">
    <property type="term" value="C:outer membrane-bounded periplasmic space"/>
    <property type="evidence" value="ECO:0007669"/>
    <property type="project" value="InterPro"/>
</dbReference>
<dbReference type="Gene3D" id="2.60.40.10">
    <property type="entry name" value="Immunoglobulins"/>
    <property type="match status" value="2"/>
</dbReference>
<evidence type="ECO:0000313" key="11">
    <source>
        <dbReference type="EMBL" id="EBR3632819.1"/>
    </source>
</evidence>
<dbReference type="InterPro" id="IPR050643">
    <property type="entry name" value="Periplasmic_pilus_chap"/>
</dbReference>
<dbReference type="SUPFAM" id="SSF49584">
    <property type="entry name" value="Periplasmic chaperone C-domain"/>
    <property type="match status" value="1"/>
</dbReference>
<keyword evidence="6" id="KW-0393">Immunoglobulin domain</keyword>
<evidence type="ECO:0000256" key="2">
    <source>
        <dbReference type="ARBA" id="ARBA00007399"/>
    </source>
</evidence>
<dbReference type="PRINTS" id="PR00969">
    <property type="entry name" value="CHAPERONPILI"/>
</dbReference>
<keyword evidence="5 7" id="KW-0143">Chaperone</keyword>
<keyword evidence="3 8" id="KW-0732">Signal</keyword>
<feature type="domain" description="Pili assembly chaperone C-terminal" evidence="10">
    <location>
        <begin position="188"/>
        <end position="244"/>
    </location>
</feature>
<sequence>MVDNLRLMIKVACLACVSFSALATTADNATPQSGGVELDATRVIYPLNSKGVSLGVRSKHNFPVLVKSSVVDEGQKKEAPFIITPPLFRLDGGQRNALSITRTGGNYPADRESLNWICVQGIPPEPDSAWAGDEKNGSGKKQVSMNIQMIISSCIKLLVRPENLSGNPVDVADKVSWKVSGKTLTAANPTPFYMNVSSLTYNGAKLNMTRTYIPPFAEEKISLPSGAAAKGTLKWEVIGDYGEKMEKTVQIN</sequence>
<evidence type="ECO:0000256" key="4">
    <source>
        <dbReference type="ARBA" id="ARBA00022764"/>
    </source>
</evidence>
<organism evidence="11">
    <name type="scientific">Salmonella enterica</name>
    <name type="common">Salmonella choleraesuis</name>
    <dbReference type="NCBI Taxonomy" id="28901"/>
    <lineage>
        <taxon>Bacteria</taxon>
        <taxon>Pseudomonadati</taxon>
        <taxon>Pseudomonadota</taxon>
        <taxon>Gammaproteobacteria</taxon>
        <taxon>Enterobacterales</taxon>
        <taxon>Enterobacteriaceae</taxon>
        <taxon>Salmonella</taxon>
    </lineage>
</organism>
<dbReference type="InterPro" id="IPR013783">
    <property type="entry name" value="Ig-like_fold"/>
</dbReference>
<comment type="subcellular location">
    <subcellularLocation>
        <location evidence="1 7">Periplasm</location>
    </subcellularLocation>
</comment>
<evidence type="ECO:0000259" key="10">
    <source>
        <dbReference type="Pfam" id="PF02753"/>
    </source>
</evidence>
<dbReference type="GO" id="GO:0071555">
    <property type="term" value="P:cell wall organization"/>
    <property type="evidence" value="ECO:0007669"/>
    <property type="project" value="InterPro"/>
</dbReference>
<dbReference type="PROSITE" id="PS00635">
    <property type="entry name" value="PILI_CHAPERONE"/>
    <property type="match status" value="1"/>
</dbReference>
<name>A0A5U7HCF0_SALER</name>
<dbReference type="InterPro" id="IPR036316">
    <property type="entry name" value="Pili_assmbl_chap_C_dom_sf"/>
</dbReference>
<gene>
    <name evidence="11" type="ORF">B7823_06850</name>
</gene>
<dbReference type="Pfam" id="PF02753">
    <property type="entry name" value="PapD_C"/>
    <property type="match status" value="1"/>
</dbReference>
<evidence type="ECO:0000256" key="1">
    <source>
        <dbReference type="ARBA" id="ARBA00004418"/>
    </source>
</evidence>
<evidence type="ECO:0000256" key="3">
    <source>
        <dbReference type="ARBA" id="ARBA00022729"/>
    </source>
</evidence>
<evidence type="ECO:0000256" key="5">
    <source>
        <dbReference type="ARBA" id="ARBA00023186"/>
    </source>
</evidence>
<comment type="similarity">
    <text evidence="2 7">Belongs to the periplasmic pilus chaperone family.</text>
</comment>